<dbReference type="Gene3D" id="1.10.443.10">
    <property type="entry name" value="Intergrase catalytic core"/>
    <property type="match status" value="1"/>
</dbReference>
<accession>A0A3G1KTP3</accession>
<gene>
    <name evidence="6" type="ORF">DCMF_12790</name>
</gene>
<evidence type="ECO:0000259" key="4">
    <source>
        <dbReference type="PROSITE" id="PS51898"/>
    </source>
</evidence>
<dbReference type="InterPro" id="IPR044068">
    <property type="entry name" value="CB"/>
</dbReference>
<dbReference type="InterPro" id="IPR002104">
    <property type="entry name" value="Integrase_catalytic"/>
</dbReference>
<feature type="domain" description="Core-binding (CB)" evidence="5">
    <location>
        <begin position="113"/>
        <end position="199"/>
    </location>
</feature>
<protein>
    <recommendedName>
        <fullName evidence="8">Tyrosine-type recombinase/integrase</fullName>
    </recommendedName>
</protein>
<dbReference type="Pfam" id="PF00589">
    <property type="entry name" value="Phage_integrase"/>
    <property type="match status" value="1"/>
</dbReference>
<dbReference type="InterPro" id="IPR011010">
    <property type="entry name" value="DNA_brk_join_enz"/>
</dbReference>
<evidence type="ECO:0000313" key="6">
    <source>
        <dbReference type="EMBL" id="ATW25525.1"/>
    </source>
</evidence>
<dbReference type="SUPFAM" id="SSF56349">
    <property type="entry name" value="DNA breaking-rejoining enzymes"/>
    <property type="match status" value="1"/>
</dbReference>
<keyword evidence="7" id="KW-1185">Reference proteome</keyword>
<feature type="domain" description="Tyr recombinase" evidence="4">
    <location>
        <begin position="217"/>
        <end position="402"/>
    </location>
</feature>
<evidence type="ECO:0000256" key="1">
    <source>
        <dbReference type="ARBA" id="ARBA00023125"/>
    </source>
</evidence>
<dbReference type="OrthoDB" id="9785687at2"/>
<dbReference type="InterPro" id="IPR010998">
    <property type="entry name" value="Integrase_recombinase_N"/>
</dbReference>
<keyword evidence="2" id="KW-0233">DNA recombination</keyword>
<evidence type="ECO:0000259" key="5">
    <source>
        <dbReference type="PROSITE" id="PS51900"/>
    </source>
</evidence>
<dbReference type="InterPro" id="IPR050090">
    <property type="entry name" value="Tyrosine_recombinase_XerCD"/>
</dbReference>
<reference evidence="6 7" key="1">
    <citation type="submission" date="2016-10" db="EMBL/GenBank/DDBJ databases">
        <title>Complete Genome Sequence of Peptococcaceae strain DCMF.</title>
        <authorList>
            <person name="Edwards R.J."/>
            <person name="Holland S.I."/>
            <person name="Deshpande N.P."/>
            <person name="Wong Y.K."/>
            <person name="Ertan H."/>
            <person name="Manefield M."/>
            <person name="Russell T.L."/>
            <person name="Lee M.J."/>
        </authorList>
    </citation>
    <scope>NUCLEOTIDE SEQUENCE [LARGE SCALE GENOMIC DNA]</scope>
    <source>
        <strain evidence="6 7">DCMF</strain>
    </source>
</reference>
<evidence type="ECO:0000256" key="2">
    <source>
        <dbReference type="ARBA" id="ARBA00023172"/>
    </source>
</evidence>
<dbReference type="KEGG" id="fwa:DCMF_12790"/>
<dbReference type="GO" id="GO:0015074">
    <property type="term" value="P:DNA integration"/>
    <property type="evidence" value="ECO:0007669"/>
    <property type="project" value="InterPro"/>
</dbReference>
<sequence>MHKTRIKNLKELTNAVLTEMGKAHYCDRYIKQVRSTCMLLENMADRMGKNTLDDKLSQAFTDDSSHFRTGAYSESRFKRHRRCIHILRTYRDTGTSDWPSLPHGPVPTGLTAPQFIEVHASFVHHMKEEIGLKKNTIDGYKRFVYHFLLYCEGNGCHTTGEIQSGDVLSFLGVLCRDRYQPTSIGAHLPGLKLFFSMSESTRRLLATFPKAPKRKREIIPVLEEHEHEAFAEYLKTANLSARDRAICWLTFETGMRAVDICNLKISDIDWANDRVHVTQQKTSKPLELPLRATYGNAIADYLLYERPSSNSMRLFLSKQAPFRPLSSHGAYRAILLNTFRDAGIFKQGRICGTRFTRHNAASHMLKNGVPLYDISAALGHGDPNSVDTYLATDENMMAQCCLPGPCVEGGADSE</sequence>
<organism evidence="6 7">
    <name type="scientific">Formimonas warabiya</name>
    <dbReference type="NCBI Taxonomy" id="1761012"/>
    <lineage>
        <taxon>Bacteria</taxon>
        <taxon>Bacillati</taxon>
        <taxon>Bacillota</taxon>
        <taxon>Clostridia</taxon>
        <taxon>Eubacteriales</taxon>
        <taxon>Peptococcaceae</taxon>
        <taxon>Candidatus Formimonas</taxon>
    </lineage>
</organism>
<evidence type="ECO:0000313" key="7">
    <source>
        <dbReference type="Proteomes" id="UP000323521"/>
    </source>
</evidence>
<dbReference type="PROSITE" id="PS51898">
    <property type="entry name" value="TYR_RECOMBINASE"/>
    <property type="match status" value="1"/>
</dbReference>
<dbReference type="RefSeq" id="WP_148134785.1">
    <property type="nucleotide sequence ID" value="NZ_CP017634.1"/>
</dbReference>
<dbReference type="PANTHER" id="PTHR30349">
    <property type="entry name" value="PHAGE INTEGRASE-RELATED"/>
    <property type="match status" value="1"/>
</dbReference>
<dbReference type="Gene3D" id="1.10.150.130">
    <property type="match status" value="1"/>
</dbReference>
<evidence type="ECO:0000256" key="3">
    <source>
        <dbReference type="PROSITE-ProRule" id="PRU01248"/>
    </source>
</evidence>
<dbReference type="GO" id="GO:0006310">
    <property type="term" value="P:DNA recombination"/>
    <property type="evidence" value="ECO:0007669"/>
    <property type="project" value="UniProtKB-KW"/>
</dbReference>
<name>A0A3G1KTP3_FORW1</name>
<dbReference type="Proteomes" id="UP000323521">
    <property type="component" value="Chromosome"/>
</dbReference>
<dbReference type="EMBL" id="CP017634">
    <property type="protein sequence ID" value="ATW25525.1"/>
    <property type="molecule type" value="Genomic_DNA"/>
</dbReference>
<evidence type="ECO:0008006" key="8">
    <source>
        <dbReference type="Google" id="ProtNLM"/>
    </source>
</evidence>
<dbReference type="GO" id="GO:0003677">
    <property type="term" value="F:DNA binding"/>
    <property type="evidence" value="ECO:0007669"/>
    <property type="project" value="UniProtKB-UniRule"/>
</dbReference>
<dbReference type="InterPro" id="IPR013762">
    <property type="entry name" value="Integrase-like_cat_sf"/>
</dbReference>
<dbReference type="PANTHER" id="PTHR30349:SF90">
    <property type="entry name" value="TYROSINE RECOMBINASE XERD"/>
    <property type="match status" value="1"/>
</dbReference>
<keyword evidence="1 3" id="KW-0238">DNA-binding</keyword>
<dbReference type="AlphaFoldDB" id="A0A3G1KTP3"/>
<proteinExistence type="predicted"/>
<dbReference type="PROSITE" id="PS51900">
    <property type="entry name" value="CB"/>
    <property type="match status" value="1"/>
</dbReference>